<gene>
    <name evidence="1" type="ORF">DLD82_02510</name>
</gene>
<dbReference type="GO" id="GO:0006508">
    <property type="term" value="P:proteolysis"/>
    <property type="evidence" value="ECO:0007669"/>
    <property type="project" value="InterPro"/>
</dbReference>
<evidence type="ECO:0000313" key="2">
    <source>
        <dbReference type="Proteomes" id="UP000245934"/>
    </source>
</evidence>
<dbReference type="EMBL" id="QGMZ01000006">
    <property type="protein sequence ID" value="PWR75951.1"/>
    <property type="molecule type" value="Genomic_DNA"/>
</dbReference>
<name>A0A2V2NK10_9EURY</name>
<accession>A0A2V2NK10</accession>
<dbReference type="Proteomes" id="UP000245934">
    <property type="component" value="Unassembled WGS sequence"/>
</dbReference>
<dbReference type="GeneID" id="97607849"/>
<dbReference type="GO" id="GO:0070004">
    <property type="term" value="F:cysteine-type exopeptidase activity"/>
    <property type="evidence" value="ECO:0007669"/>
    <property type="project" value="InterPro"/>
</dbReference>
<keyword evidence="2" id="KW-1185">Reference proteome</keyword>
<dbReference type="PROSITE" id="PS51257">
    <property type="entry name" value="PROKAR_LIPOPROTEIN"/>
    <property type="match status" value="1"/>
</dbReference>
<dbReference type="OrthoDB" id="31005at2157"/>
<protein>
    <submittedName>
        <fullName evidence="1">Peptidase U34</fullName>
    </submittedName>
</protein>
<dbReference type="Gene3D" id="3.60.60.10">
    <property type="entry name" value="Penicillin V Acylase, Chain A"/>
    <property type="match status" value="1"/>
</dbReference>
<sequence>MALVRGLVISILVFMIAIPASFGCTTFVVTDEASEDGSVFVGHTNDGFGTGLVANRIREDMVVFRHVPAKDHMEGAKRQVIYDPNSGGEFLGEASSSETESVVIGEIPEINHTYAYITGSYGIINEHQLMSGECTDYAKIHPSAEKDKRIFYSSELSNIALERCKTAREAVLLIGDLIETYGYYGTGETLIFADPEDAWVIEMCGGTPDGTGGYWAAQQITPGHVFVAANEFRIRELDYNDHHQLFSENLVDDAQKMGWYDPSDGPLDWAKVFGIGEYSHPYYSQSRVWRIMDILAPSLKLSPYVEGPFSKAYPFSVKPDSPVNTSESFSLFRDHYEGTVFDLTAAPAGGPFGDPYRVWGPFDLHDAPYEGELKPGSWARPISTDPCGYSYVCQGRKDLPAIIGGICWLGLSSPAETCYVPFYAGIYRLPTPYLHGSHWEFNLNSAFWPFELLQNWARFMYNQISPVIKAEQSRLESDALARQPDIEAKALELYKQNITEARMFLTAYTDQTAVDTINSWMNLTGKVIVTYRNGNYNDVRNKTIQNVGYPDWWYELSGYQYGPRVYDMEGLQSIPDVKYTGKVANVTGDPIAYISEYQT</sequence>
<dbReference type="Pfam" id="PF03577">
    <property type="entry name" value="Peptidase_C69"/>
    <property type="match status" value="1"/>
</dbReference>
<dbReference type="InterPro" id="IPR005322">
    <property type="entry name" value="Peptidase_C69"/>
</dbReference>
<dbReference type="PANTHER" id="PTHR12994:SF17">
    <property type="entry name" value="LD30995P"/>
    <property type="match status" value="1"/>
</dbReference>
<dbReference type="AlphaFoldDB" id="A0A2V2NK10"/>
<organism evidence="1 2">
    <name type="scientific">Methanospirillum stamsii</name>
    <dbReference type="NCBI Taxonomy" id="1277351"/>
    <lineage>
        <taxon>Archaea</taxon>
        <taxon>Methanobacteriati</taxon>
        <taxon>Methanobacteriota</taxon>
        <taxon>Stenosarchaea group</taxon>
        <taxon>Methanomicrobia</taxon>
        <taxon>Methanomicrobiales</taxon>
        <taxon>Methanospirillaceae</taxon>
        <taxon>Methanospirillum</taxon>
    </lineage>
</organism>
<dbReference type="PANTHER" id="PTHR12994">
    <property type="entry name" value="SECERNIN"/>
    <property type="match status" value="1"/>
</dbReference>
<evidence type="ECO:0000313" key="1">
    <source>
        <dbReference type="EMBL" id="PWR75951.1"/>
    </source>
</evidence>
<reference evidence="1 2" key="1">
    <citation type="submission" date="2018-05" db="EMBL/GenBank/DDBJ databases">
        <title>Draft genome of Methanospirillum stamsii Pt1.</title>
        <authorList>
            <person name="Dueholm M.S."/>
            <person name="Nielsen P.H."/>
            <person name="Bakmann L.F."/>
            <person name="Otzen D.E."/>
        </authorList>
    </citation>
    <scope>NUCLEOTIDE SEQUENCE [LARGE SCALE GENOMIC DNA]</scope>
    <source>
        <strain evidence="1 2">Pt1</strain>
    </source>
</reference>
<proteinExistence type="predicted"/>
<dbReference type="GO" id="GO:0016805">
    <property type="term" value="F:dipeptidase activity"/>
    <property type="evidence" value="ECO:0007669"/>
    <property type="project" value="InterPro"/>
</dbReference>
<comment type="caution">
    <text evidence="1">The sequence shown here is derived from an EMBL/GenBank/DDBJ whole genome shotgun (WGS) entry which is preliminary data.</text>
</comment>
<dbReference type="RefSeq" id="WP_109939528.1">
    <property type="nucleotide sequence ID" value="NZ_CP176366.1"/>
</dbReference>